<comment type="caution">
    <text evidence="2">The sequence shown here is derived from an EMBL/GenBank/DDBJ whole genome shotgun (WGS) entry which is preliminary data.</text>
</comment>
<dbReference type="AlphaFoldDB" id="A0A8S2WCC2"/>
<gene>
    <name evidence="2" type="ORF">BYL167_LOCUS32331</name>
    <name evidence="1" type="ORF">GIL414_LOCUS14134</name>
</gene>
<sequence length="121" mass="14084">MSPKMASGNIEKVRYFLEEFIWKHLPHTHTLLTEPRNRISLRSAKRENPSSADNLPKFAQEEYNKSMADDRSSLSSVQHVFRNVRKKLETDYIKMVRQASTVSNIETGASWLFDLTEKKVN</sequence>
<dbReference type="Proteomes" id="UP000681967">
    <property type="component" value="Unassembled WGS sequence"/>
</dbReference>
<reference evidence="2" key="1">
    <citation type="submission" date="2021-02" db="EMBL/GenBank/DDBJ databases">
        <authorList>
            <person name="Nowell W R."/>
        </authorList>
    </citation>
    <scope>NUCLEOTIDE SEQUENCE</scope>
</reference>
<dbReference type="Proteomes" id="UP000681720">
    <property type="component" value="Unassembled WGS sequence"/>
</dbReference>
<name>A0A8S2WCC2_9BILA</name>
<evidence type="ECO:0000313" key="2">
    <source>
        <dbReference type="EMBL" id="CAF4418220.1"/>
    </source>
</evidence>
<accession>A0A8S2WCC2</accession>
<organism evidence="2 3">
    <name type="scientific">Rotaria magnacalcarata</name>
    <dbReference type="NCBI Taxonomy" id="392030"/>
    <lineage>
        <taxon>Eukaryota</taxon>
        <taxon>Metazoa</taxon>
        <taxon>Spiralia</taxon>
        <taxon>Gnathifera</taxon>
        <taxon>Rotifera</taxon>
        <taxon>Eurotatoria</taxon>
        <taxon>Bdelloidea</taxon>
        <taxon>Philodinida</taxon>
        <taxon>Philodinidae</taxon>
        <taxon>Rotaria</taxon>
    </lineage>
</organism>
<evidence type="ECO:0000313" key="1">
    <source>
        <dbReference type="EMBL" id="CAF4045328.1"/>
    </source>
</evidence>
<proteinExistence type="predicted"/>
<dbReference type="EMBL" id="CAJOBJ010005898">
    <property type="protein sequence ID" value="CAF4045328.1"/>
    <property type="molecule type" value="Genomic_DNA"/>
</dbReference>
<evidence type="ECO:0000313" key="3">
    <source>
        <dbReference type="Proteomes" id="UP000681967"/>
    </source>
</evidence>
<protein>
    <submittedName>
        <fullName evidence="2">Uncharacterized protein</fullName>
    </submittedName>
</protein>
<dbReference type="EMBL" id="CAJOBH010059610">
    <property type="protein sequence ID" value="CAF4418220.1"/>
    <property type="molecule type" value="Genomic_DNA"/>
</dbReference>